<reference evidence="2" key="2">
    <citation type="journal article" date="2018" name="Mol. Plant Microbe Interact.">
        <title>Genome sequence resources for the wheat stripe rust pathogen (Puccinia striiformis f. sp. tritici) and the barley stripe rust pathogen (Puccinia striiformis f. sp. hordei).</title>
        <authorList>
            <person name="Xia C."/>
            <person name="Wang M."/>
            <person name="Yin C."/>
            <person name="Cornejo O.E."/>
            <person name="Hulbert S.H."/>
            <person name="Chen X."/>
        </authorList>
    </citation>
    <scope>NUCLEOTIDE SEQUENCE [LARGE SCALE GENOMIC DNA]</scope>
    <source>
        <strain evidence="2">93-210</strain>
    </source>
</reference>
<protein>
    <submittedName>
        <fullName evidence="1">Uncharacterized protein</fullName>
    </submittedName>
</protein>
<name>A0ACC0EVK2_9BASI</name>
<dbReference type="EMBL" id="CM045866">
    <property type="protein sequence ID" value="KAI7961490.1"/>
    <property type="molecule type" value="Genomic_DNA"/>
</dbReference>
<sequence>MCNLYASGSYSCLLSSPSTYNPLAAEIIPRGLSSHFSSSSYELPNNVPVFVALTSFLLFRGETHQQVPVTKFF</sequence>
<reference evidence="1 2" key="3">
    <citation type="journal article" date="2022" name="Microbiol. Spectr.">
        <title>Folding features and dynamics of 3D genome architecture in plant fungal pathogens.</title>
        <authorList>
            <person name="Xia C."/>
        </authorList>
    </citation>
    <scope>NUCLEOTIDE SEQUENCE [LARGE SCALE GENOMIC DNA]</scope>
    <source>
        <strain evidence="1 2">93-210</strain>
    </source>
</reference>
<gene>
    <name evidence="1" type="ORF">MJO28_001979</name>
</gene>
<evidence type="ECO:0000313" key="2">
    <source>
        <dbReference type="Proteomes" id="UP001060170"/>
    </source>
</evidence>
<organism evidence="1 2">
    <name type="scientific">Puccinia striiformis f. sp. tritici</name>
    <dbReference type="NCBI Taxonomy" id="168172"/>
    <lineage>
        <taxon>Eukaryota</taxon>
        <taxon>Fungi</taxon>
        <taxon>Dikarya</taxon>
        <taxon>Basidiomycota</taxon>
        <taxon>Pucciniomycotina</taxon>
        <taxon>Pucciniomycetes</taxon>
        <taxon>Pucciniales</taxon>
        <taxon>Pucciniaceae</taxon>
        <taxon>Puccinia</taxon>
    </lineage>
</organism>
<proteinExistence type="predicted"/>
<accession>A0ACC0EVK2</accession>
<comment type="caution">
    <text evidence="1">The sequence shown here is derived from an EMBL/GenBank/DDBJ whole genome shotgun (WGS) entry which is preliminary data.</text>
</comment>
<evidence type="ECO:0000313" key="1">
    <source>
        <dbReference type="EMBL" id="KAI7961490.1"/>
    </source>
</evidence>
<dbReference type="Proteomes" id="UP001060170">
    <property type="component" value="Chromosome 2"/>
</dbReference>
<keyword evidence="2" id="KW-1185">Reference proteome</keyword>
<reference evidence="2" key="1">
    <citation type="journal article" date="2018" name="BMC Genomics">
        <title>Genomic insights into host adaptation between the wheat stripe rust pathogen (Puccinia striiformis f. sp. tritici) and the barley stripe rust pathogen (Puccinia striiformis f. sp. hordei).</title>
        <authorList>
            <person name="Xia C."/>
            <person name="Wang M."/>
            <person name="Yin C."/>
            <person name="Cornejo O.E."/>
            <person name="Hulbert S.H."/>
            <person name="Chen X."/>
        </authorList>
    </citation>
    <scope>NUCLEOTIDE SEQUENCE [LARGE SCALE GENOMIC DNA]</scope>
    <source>
        <strain evidence="2">93-210</strain>
    </source>
</reference>